<dbReference type="RefSeq" id="WP_263252568.1">
    <property type="nucleotide sequence ID" value="NZ_BAABLT010000001.1"/>
</dbReference>
<evidence type="ECO:0000256" key="1">
    <source>
        <dbReference type="SAM" id="MobiDB-lite"/>
    </source>
</evidence>
<accession>A0ABW3FS47</accession>
<keyword evidence="3" id="KW-1185">Reference proteome</keyword>
<dbReference type="EMBL" id="JBHTIW010000003">
    <property type="protein sequence ID" value="MFD0919571.1"/>
    <property type="molecule type" value="Genomic_DNA"/>
</dbReference>
<evidence type="ECO:0000313" key="2">
    <source>
        <dbReference type="EMBL" id="MFD0919571.1"/>
    </source>
</evidence>
<sequence>MTAAPGRTAVLFHDDFGEGLVTEGAAARWKLRPAGSAPGGDGIARGGPDGLVVESAGRDEATGDPAFTFAATGGDDHLKWNAMPRRSASSGMPGFDAPLHGRLTGAASMSARVFGAARHPFGRAVRDPDTDPRLAAAAFIAVDPETGVVCDFTLTNGRVYALYERLPGRDSARSAFCYVVPVADRVPEQQHELAISYRRSSPTVTWWLDGVQVLAVDELGRRALDGEFLAIDHGGVDEDAAPRQFLFGLAMFTLLDAAGPDGRGLVRLARDPDAYAPVRAGAAPSFVDDVGAVGSRVWGQGLRMHVRRFDVGTADEPTGSRG</sequence>
<proteinExistence type="predicted"/>
<reference evidence="3" key="1">
    <citation type="journal article" date="2019" name="Int. J. Syst. Evol. Microbiol.">
        <title>The Global Catalogue of Microorganisms (GCM) 10K type strain sequencing project: providing services to taxonomists for standard genome sequencing and annotation.</title>
        <authorList>
            <consortium name="The Broad Institute Genomics Platform"/>
            <consortium name="The Broad Institute Genome Sequencing Center for Infectious Disease"/>
            <person name="Wu L."/>
            <person name="Ma J."/>
        </authorList>
    </citation>
    <scope>NUCLEOTIDE SEQUENCE [LARGE SCALE GENOMIC DNA]</scope>
    <source>
        <strain evidence="3">CCUG 56401</strain>
    </source>
</reference>
<organism evidence="2 3">
    <name type="scientific">Saccharopolyspora rosea</name>
    <dbReference type="NCBI Taxonomy" id="524884"/>
    <lineage>
        <taxon>Bacteria</taxon>
        <taxon>Bacillati</taxon>
        <taxon>Actinomycetota</taxon>
        <taxon>Actinomycetes</taxon>
        <taxon>Pseudonocardiales</taxon>
        <taxon>Pseudonocardiaceae</taxon>
        <taxon>Saccharopolyspora</taxon>
    </lineage>
</organism>
<name>A0ABW3FS47_9PSEU</name>
<feature type="compositionally biased region" description="Gly residues" evidence="1">
    <location>
        <begin position="37"/>
        <end position="49"/>
    </location>
</feature>
<gene>
    <name evidence="2" type="ORF">ACFQ16_07435</name>
</gene>
<feature type="region of interest" description="Disordered" evidence="1">
    <location>
        <begin position="36"/>
        <end position="56"/>
    </location>
</feature>
<dbReference type="Proteomes" id="UP001597018">
    <property type="component" value="Unassembled WGS sequence"/>
</dbReference>
<comment type="caution">
    <text evidence="2">The sequence shown here is derived from an EMBL/GenBank/DDBJ whole genome shotgun (WGS) entry which is preliminary data.</text>
</comment>
<protein>
    <submittedName>
        <fullName evidence="2">DUF6081 family protein</fullName>
    </submittedName>
</protein>
<dbReference type="InterPro" id="IPR045727">
    <property type="entry name" value="DUF6081"/>
</dbReference>
<evidence type="ECO:0000313" key="3">
    <source>
        <dbReference type="Proteomes" id="UP001597018"/>
    </source>
</evidence>
<dbReference type="Pfam" id="PF19559">
    <property type="entry name" value="DUF6081"/>
    <property type="match status" value="1"/>
</dbReference>